<feature type="region of interest" description="Disordered" evidence="6">
    <location>
        <begin position="932"/>
        <end position="966"/>
    </location>
</feature>
<keyword evidence="3" id="KW-0547">Nucleotide-binding</keyword>
<dbReference type="EC" id="3.1.3.46" evidence="2"/>
<evidence type="ECO:0000256" key="2">
    <source>
        <dbReference type="ARBA" id="ARBA00013067"/>
    </source>
</evidence>
<dbReference type="GO" id="GO:0003873">
    <property type="term" value="F:6-phosphofructo-2-kinase activity"/>
    <property type="evidence" value="ECO:0007669"/>
    <property type="project" value="InterPro"/>
</dbReference>
<dbReference type="Pfam" id="PF00300">
    <property type="entry name" value="His_Phos_1"/>
    <property type="match status" value="1"/>
</dbReference>
<evidence type="ECO:0000256" key="3">
    <source>
        <dbReference type="ARBA" id="ARBA00022741"/>
    </source>
</evidence>
<dbReference type="CDD" id="cd07067">
    <property type="entry name" value="HP_PGM_like"/>
    <property type="match status" value="1"/>
</dbReference>
<evidence type="ECO:0000256" key="6">
    <source>
        <dbReference type="SAM" id="MobiDB-lite"/>
    </source>
</evidence>
<proteinExistence type="inferred from homology"/>
<dbReference type="GO" id="GO:0006003">
    <property type="term" value="P:fructose 2,6-bisphosphate metabolic process"/>
    <property type="evidence" value="ECO:0007669"/>
    <property type="project" value="InterPro"/>
</dbReference>
<keyword evidence="4" id="KW-0378">Hydrolase</keyword>
<dbReference type="GO" id="GO:0005524">
    <property type="term" value="F:ATP binding"/>
    <property type="evidence" value="ECO:0007669"/>
    <property type="project" value="UniProtKB-KW"/>
</dbReference>
<dbReference type="InterPro" id="IPR013079">
    <property type="entry name" value="6Phosfructo_kin"/>
</dbReference>
<dbReference type="SUPFAM" id="SSF53254">
    <property type="entry name" value="Phosphoglycerate mutase-like"/>
    <property type="match status" value="1"/>
</dbReference>
<dbReference type="InterPro" id="IPR027417">
    <property type="entry name" value="P-loop_NTPase"/>
</dbReference>
<dbReference type="Gene3D" id="3.40.50.300">
    <property type="entry name" value="P-loop containing nucleotide triphosphate hydrolases"/>
    <property type="match status" value="1"/>
</dbReference>
<dbReference type="InterPro" id="IPR003094">
    <property type="entry name" value="6Pfruct_kin"/>
</dbReference>
<evidence type="ECO:0000259" key="7">
    <source>
        <dbReference type="Pfam" id="PF01591"/>
    </source>
</evidence>
<protein>
    <recommendedName>
        <fullName evidence="2">fructose-2,6-bisphosphate 2-phosphatase</fullName>
        <ecNumber evidence="2">3.1.3.46</ecNumber>
    </recommendedName>
</protein>
<dbReference type="FunFam" id="3.40.50.1240:FF:000005">
    <property type="entry name" value="GpmB, Fructose-2,6-bisphosphatase"/>
    <property type="match status" value="1"/>
</dbReference>
<feature type="region of interest" description="Disordered" evidence="6">
    <location>
        <begin position="892"/>
        <end position="919"/>
    </location>
</feature>
<dbReference type="SMART" id="SM00855">
    <property type="entry name" value="PGAM"/>
    <property type="match status" value="1"/>
</dbReference>
<accession>A0A151GMX1</accession>
<reference evidence="8 9" key="1">
    <citation type="journal article" date="2016" name="Sci. Rep.">
        <title>Insights into Adaptations to a Near-Obligate Nematode Endoparasitic Lifestyle from the Finished Genome of Drechmeria coniospora.</title>
        <authorList>
            <person name="Zhang L."/>
            <person name="Zhou Z."/>
            <person name="Guo Q."/>
            <person name="Fokkens L."/>
            <person name="Miskei M."/>
            <person name="Pocsi I."/>
            <person name="Zhang W."/>
            <person name="Chen M."/>
            <person name="Wang L."/>
            <person name="Sun Y."/>
            <person name="Donzelli B.G."/>
            <person name="Gibson D.M."/>
            <person name="Nelson D.R."/>
            <person name="Luo J.G."/>
            <person name="Rep M."/>
            <person name="Liu H."/>
            <person name="Yang S."/>
            <person name="Wang J."/>
            <person name="Krasnoff S.B."/>
            <person name="Xu Y."/>
            <person name="Molnar I."/>
            <person name="Lin M."/>
        </authorList>
    </citation>
    <scope>NUCLEOTIDE SEQUENCE [LARGE SCALE GENOMIC DNA]</scope>
    <source>
        <strain evidence="8 9">ARSEF 6962</strain>
    </source>
</reference>
<feature type="compositionally biased region" description="Gly residues" evidence="6">
    <location>
        <begin position="942"/>
        <end position="959"/>
    </location>
</feature>
<evidence type="ECO:0000313" key="9">
    <source>
        <dbReference type="Proteomes" id="UP000076580"/>
    </source>
</evidence>
<dbReference type="PANTHER" id="PTHR10606">
    <property type="entry name" value="6-PHOSPHOFRUCTO-2-KINASE/FRUCTOSE-2,6-BISPHOSPHATASE"/>
    <property type="match status" value="1"/>
</dbReference>
<dbReference type="RefSeq" id="XP_040657792.1">
    <property type="nucleotide sequence ID" value="XM_040802759.1"/>
</dbReference>
<dbReference type="GO" id="GO:0005829">
    <property type="term" value="C:cytosol"/>
    <property type="evidence" value="ECO:0007669"/>
    <property type="project" value="TreeGrafter"/>
</dbReference>
<dbReference type="EMBL" id="LAYC01000002">
    <property type="protein sequence ID" value="KYK58440.1"/>
    <property type="molecule type" value="Genomic_DNA"/>
</dbReference>
<feature type="compositionally biased region" description="Gly residues" evidence="6">
    <location>
        <begin position="988"/>
        <end position="999"/>
    </location>
</feature>
<evidence type="ECO:0000256" key="1">
    <source>
        <dbReference type="ARBA" id="ARBA00008408"/>
    </source>
</evidence>
<dbReference type="STRING" id="98403.A0A151GMX1"/>
<dbReference type="PRINTS" id="PR00991">
    <property type="entry name" value="6PFRUCTKNASE"/>
</dbReference>
<sequence>MSPNKTNNGVGVQVEDTKICVVMVGLPARGKSYIAQIAQRYLQWLSIPAQTFNVGNYRRNDAPQPTADFFDTNNAEGERKRRQAAEAAVADMLSWFRTGGVVAIFDATNSTKERRKWVSDTCAAHGIEVLFVESKCDDEALIMANIRDVKTTSPDYRGQDPEDAAQDFRNRIRNYEKIYKSIDEDGDEDGYTYLKIMDIGKQVIINRIQDYLQSRIVYYLMNLHIRPRSVWLSRHGESMYNLDGRIGGDTLLSTRGQLYAKKLPQLVRESVGDDRPLTVWTSTLKRTIATARFLPPTYNQLQWKALDELDSGVCDGLTYQEIKDRYPEDFAARDEDKYNYRYRGGESYRDVVIRLEPIIMELERSENILIVTHQAVLRCIYAYFMKKDQAQSPWMNIPLHTLIKLTPRAYGTEEVRYEANIPAVSTWRGKGSTAKHENPTLGTLRAGGRWHPRDGHEGNTVEKQRPRHCRPTGARIHFVAPLCAMLLRVLQTLASELALVPHDSRRLISTRVLGRQGEGSNGAIALQPHELCVAAEQLPSTCSTYHESHVSPEAAKDCLLPSRPEPLVPLYPTWLFQQLQRFCKLLQEPKLIPDQHRVILQPIATSTSLETSSFSMSNCFQLPVFAFQTPAAPSTAPCYNQSYYYLYNAPMHGTTYRRPRQTEYVTQQPAETWLPSPAMMPVSYVPMSAPPTSYVQTMAACPSFPPPQLTTTYLIAAPSNLVPLPLPLPPPPTATELSQGAISTPSGVAVAGANVSSPPYRMTIRVVFYGRTTAPGSALWVRVCDGVYCEGPPSAARLRADAAIFAEQHGLPDPTREQMTLYIMVSGTAGAGAVTRPRATLSILAAAGPVGSHLVDRIVRLGGAGAGADVRDALRDVRARRKAVFLLVDMTPCNDDSNSDAHSGGPEKSAVIPVAEGGESGDEVVIEVSRHDDGEHDENPTSGGGGVGHHGDGNDGGDGCAANPDVMEGVAHQPENRVDQESQLANAVGGGGNGEGVGGAVNSDAVIDGAAHEPESRVDEEPQLSNAVGGEPDHETEAEQAPVAGDDANASADAEAPHPEAEEMEPDARVQPAEGQNAASPDNAVNDHDALPGDDGQTNGNENEPTPAA</sequence>
<dbReference type="PANTHER" id="PTHR10606:SF44">
    <property type="entry name" value="6-PHOSPHOFRUCTO 2-KINASE_FRUCTOSE 2,6-BISPHOSPHATASE LONG FORM"/>
    <property type="match status" value="1"/>
</dbReference>
<dbReference type="InterPro" id="IPR001345">
    <property type="entry name" value="PG/BPGM_mutase_AS"/>
</dbReference>
<dbReference type="PROSITE" id="PS00175">
    <property type="entry name" value="PG_MUTASE"/>
    <property type="match status" value="1"/>
</dbReference>
<dbReference type="Pfam" id="PF01591">
    <property type="entry name" value="6PF2K"/>
    <property type="match status" value="1"/>
</dbReference>
<dbReference type="AlphaFoldDB" id="A0A151GMX1"/>
<dbReference type="InterPro" id="IPR013078">
    <property type="entry name" value="His_Pase_superF_clade-1"/>
</dbReference>
<dbReference type="Proteomes" id="UP000076580">
    <property type="component" value="Chromosome 02"/>
</dbReference>
<dbReference type="InParanoid" id="A0A151GMX1"/>
<dbReference type="GeneID" id="63718099"/>
<feature type="region of interest" description="Disordered" evidence="6">
    <location>
        <begin position="985"/>
        <end position="1109"/>
    </location>
</feature>
<evidence type="ECO:0000313" key="8">
    <source>
        <dbReference type="EMBL" id="KYK58440.1"/>
    </source>
</evidence>
<dbReference type="Gene3D" id="3.40.50.1240">
    <property type="entry name" value="Phosphoglycerate mutase-like"/>
    <property type="match status" value="1"/>
</dbReference>
<comment type="similarity">
    <text evidence="1">In the C-terminal section; belongs to the phosphoglycerate mutase family.</text>
</comment>
<keyword evidence="5" id="KW-0067">ATP-binding</keyword>
<feature type="domain" description="6-phosphofructo-2-kinase" evidence="7">
    <location>
        <begin position="12"/>
        <end position="227"/>
    </location>
</feature>
<comment type="caution">
    <text evidence="8">The sequence shown here is derived from an EMBL/GenBank/DDBJ whole genome shotgun (WGS) entry which is preliminary data.</text>
</comment>
<feature type="region of interest" description="Disordered" evidence="6">
    <location>
        <begin position="428"/>
        <end position="468"/>
    </location>
</feature>
<evidence type="ECO:0000256" key="4">
    <source>
        <dbReference type="ARBA" id="ARBA00022801"/>
    </source>
</evidence>
<dbReference type="GO" id="GO:0006000">
    <property type="term" value="P:fructose metabolic process"/>
    <property type="evidence" value="ECO:0007669"/>
    <property type="project" value="InterPro"/>
</dbReference>
<name>A0A151GMX1_DRECN</name>
<feature type="compositionally biased region" description="Polar residues" evidence="6">
    <location>
        <begin position="1096"/>
        <end position="1109"/>
    </location>
</feature>
<keyword evidence="9" id="KW-1185">Reference proteome</keyword>
<feature type="compositionally biased region" description="Basic and acidic residues" evidence="6">
    <location>
        <begin position="1010"/>
        <end position="1020"/>
    </location>
</feature>
<feature type="compositionally biased region" description="Basic and acidic residues" evidence="6">
    <location>
        <begin position="451"/>
        <end position="464"/>
    </location>
</feature>
<dbReference type="SUPFAM" id="SSF52540">
    <property type="entry name" value="P-loop containing nucleoside triphosphate hydrolases"/>
    <property type="match status" value="1"/>
</dbReference>
<dbReference type="InterPro" id="IPR029033">
    <property type="entry name" value="His_PPase_superfam"/>
</dbReference>
<evidence type="ECO:0000256" key="5">
    <source>
        <dbReference type="ARBA" id="ARBA00022840"/>
    </source>
</evidence>
<organism evidence="8 9">
    <name type="scientific">Drechmeria coniospora</name>
    <name type="common">Nematophagous fungus</name>
    <name type="synonym">Meria coniospora</name>
    <dbReference type="NCBI Taxonomy" id="98403"/>
    <lineage>
        <taxon>Eukaryota</taxon>
        <taxon>Fungi</taxon>
        <taxon>Dikarya</taxon>
        <taxon>Ascomycota</taxon>
        <taxon>Pezizomycotina</taxon>
        <taxon>Sordariomycetes</taxon>
        <taxon>Hypocreomycetidae</taxon>
        <taxon>Hypocreales</taxon>
        <taxon>Ophiocordycipitaceae</taxon>
        <taxon>Drechmeria</taxon>
    </lineage>
</organism>
<dbReference type="FunFam" id="3.40.50.300:FF:000644">
    <property type="entry name" value="GpmB, Fructose-2,6-bisphosphatase"/>
    <property type="match status" value="1"/>
</dbReference>
<dbReference type="GO" id="GO:0004331">
    <property type="term" value="F:fructose-2,6-bisphosphate 2-phosphatase activity"/>
    <property type="evidence" value="ECO:0007669"/>
    <property type="project" value="UniProtKB-EC"/>
</dbReference>
<gene>
    <name evidence="8" type="ORF">DCS_05456</name>
</gene>